<sequence length="706" mass="74259">MGAEMTDILTLIEETMTLHTLLDPQTIAVIGASDNAESVGGRIIGQLKSGYTGRIQPINPKYETVQSIPAFSSIADVEVTPDLVLIAARSDTVPDLLDQCVEKGVPNVAIFSSGFAETGAAGSALQQRMSQTVARSGIRLLGPNCLGFANFRRGFRATFTKVPFEEKDGNIAVIGQSGAMGIGAAGLLRDEGLGLNFWAATGNELDLTAGELAGALVDSDHDAPDVVAIVLEGVNNVEHLLAAGRRAAELGKQLVVFKVGRSEAGARAVVSHTASVMVESAIFEAACEQSGIILVDDMRKLVDTTKAFAAGRRPRGNRLAVVSGSGGMGVLMSDAAEDVGLTLPQPSDGLRSALAGLIPSFGSTGNPIDFTGNVINDQSSLAELLRVVGASDEFDAVVVSGIPKTLPDSYRQTILDGMHATDKPYFAYAHQQEVLVDMAGRGLTCFSDATAMVHACRKLVQAQTQRRILDEAATVTASRQAELRAVRRVVAEREAKEIVSRYGIDTPAECAVGSAEAAWQAARRFPGVTVMKINAAWLPHKSDVGGILLDLRGEAAVRRAYEQLTEVADRHAPGPDAEFDILVQEQVPSGLELMAGLVRDPVFGPVVSLAGGGVTAEIVAENAVSVVPFGPRRARQMVESLWAGRLIRHHRGLSPAAVDAVVQALLGLQQLAVDEPAIDEADINPLIVTGDRVIAVDALLTIGGTE</sequence>
<dbReference type="InterPro" id="IPR036291">
    <property type="entry name" value="NAD(P)-bd_dom_sf"/>
</dbReference>
<organism evidence="2 3">
    <name type="scientific">Rhodococcus wratislaviensis</name>
    <name type="common">Tsukamurella wratislaviensis</name>
    <dbReference type="NCBI Taxonomy" id="44752"/>
    <lineage>
        <taxon>Bacteria</taxon>
        <taxon>Bacillati</taxon>
        <taxon>Actinomycetota</taxon>
        <taxon>Actinomycetes</taxon>
        <taxon>Mycobacteriales</taxon>
        <taxon>Nocardiaceae</taxon>
        <taxon>Rhodococcus</taxon>
    </lineage>
</organism>
<dbReference type="Gene3D" id="3.30.1490.20">
    <property type="entry name" value="ATP-grasp fold, A domain"/>
    <property type="match status" value="1"/>
</dbReference>
<dbReference type="SUPFAM" id="SSF52210">
    <property type="entry name" value="Succinyl-CoA synthetase domains"/>
    <property type="match status" value="2"/>
</dbReference>
<dbReference type="Gene3D" id="3.40.50.261">
    <property type="entry name" value="Succinyl-CoA synthetase domains"/>
    <property type="match status" value="2"/>
</dbReference>
<dbReference type="Gene3D" id="3.40.50.720">
    <property type="entry name" value="NAD(P)-binding Rossmann-like Domain"/>
    <property type="match status" value="1"/>
</dbReference>
<name>A0A402CFY1_RHOWR</name>
<dbReference type="SUPFAM" id="SSF51735">
    <property type="entry name" value="NAD(P)-binding Rossmann-fold domains"/>
    <property type="match status" value="1"/>
</dbReference>
<dbReference type="GO" id="GO:0005524">
    <property type="term" value="F:ATP binding"/>
    <property type="evidence" value="ECO:0007669"/>
    <property type="project" value="InterPro"/>
</dbReference>
<feature type="domain" description="CoA-binding" evidence="1">
    <location>
        <begin position="21"/>
        <end position="115"/>
    </location>
</feature>
<proteinExistence type="predicted"/>
<dbReference type="Pfam" id="PF13607">
    <property type="entry name" value="Succ_CoA_lig"/>
    <property type="match status" value="1"/>
</dbReference>
<dbReference type="GO" id="GO:0043758">
    <property type="term" value="F:acetate-CoA ligase (ADP-forming) activity"/>
    <property type="evidence" value="ECO:0007669"/>
    <property type="project" value="InterPro"/>
</dbReference>
<dbReference type="PANTHER" id="PTHR42793:SF4">
    <property type="entry name" value="BLL6376 PROTEIN"/>
    <property type="match status" value="1"/>
</dbReference>
<evidence type="ECO:0000259" key="1">
    <source>
        <dbReference type="SMART" id="SM00881"/>
    </source>
</evidence>
<evidence type="ECO:0000313" key="2">
    <source>
        <dbReference type="EMBL" id="GCE42538.1"/>
    </source>
</evidence>
<reference evidence="2 3" key="1">
    <citation type="submission" date="2018-11" db="EMBL/GenBank/DDBJ databases">
        <title>Microbial catabolism of amino acid.</title>
        <authorList>
            <person name="Hibi M."/>
            <person name="Ogawa J."/>
        </authorList>
    </citation>
    <scope>NUCLEOTIDE SEQUENCE [LARGE SCALE GENOMIC DNA]</scope>
    <source>
        <strain evidence="2 3">C31-06</strain>
    </source>
</reference>
<dbReference type="EMBL" id="BHYM01000060">
    <property type="protein sequence ID" value="GCE42538.1"/>
    <property type="molecule type" value="Genomic_DNA"/>
</dbReference>
<evidence type="ECO:0000313" key="3">
    <source>
        <dbReference type="Proteomes" id="UP000287519"/>
    </source>
</evidence>
<dbReference type="SMART" id="SM00881">
    <property type="entry name" value="CoA_binding"/>
    <property type="match status" value="1"/>
</dbReference>
<keyword evidence="3" id="KW-1185">Reference proteome</keyword>
<protein>
    <submittedName>
        <fullName evidence="2">Acetyl-CoA synthetase (ADP-forming) alpha and beta chains, putative</fullName>
    </submittedName>
</protein>
<dbReference type="InterPro" id="IPR016102">
    <property type="entry name" value="Succinyl-CoA_synth-like"/>
</dbReference>
<dbReference type="SUPFAM" id="SSF56059">
    <property type="entry name" value="Glutathione synthetase ATP-binding domain-like"/>
    <property type="match status" value="1"/>
</dbReference>
<accession>A0A402CFY1</accession>
<dbReference type="InterPro" id="IPR043938">
    <property type="entry name" value="Ligase_CoA_dom"/>
</dbReference>
<dbReference type="AlphaFoldDB" id="A0A402CFY1"/>
<dbReference type="Pfam" id="PF13549">
    <property type="entry name" value="ATP-grasp_5"/>
    <property type="match status" value="1"/>
</dbReference>
<dbReference type="Gene3D" id="3.30.470.20">
    <property type="entry name" value="ATP-grasp fold, B domain"/>
    <property type="match status" value="1"/>
</dbReference>
<dbReference type="Pfam" id="PF19045">
    <property type="entry name" value="Ligase_CoA_2"/>
    <property type="match status" value="1"/>
</dbReference>
<dbReference type="Proteomes" id="UP000287519">
    <property type="component" value="Unassembled WGS sequence"/>
</dbReference>
<dbReference type="InterPro" id="IPR032875">
    <property type="entry name" value="Succ_CoA_lig_flav_dom"/>
</dbReference>
<dbReference type="Pfam" id="PF13380">
    <property type="entry name" value="CoA_binding_2"/>
    <property type="match status" value="1"/>
</dbReference>
<dbReference type="InterPro" id="IPR003781">
    <property type="entry name" value="CoA-bd"/>
</dbReference>
<gene>
    <name evidence="2" type="ORF">Rhow_006667</name>
</gene>
<dbReference type="InterPro" id="IPR013815">
    <property type="entry name" value="ATP_grasp_subdomain_1"/>
</dbReference>
<dbReference type="PANTHER" id="PTHR42793">
    <property type="entry name" value="COA BINDING DOMAIN CONTAINING PROTEIN"/>
    <property type="match status" value="1"/>
</dbReference>
<comment type="caution">
    <text evidence="2">The sequence shown here is derived from an EMBL/GenBank/DDBJ whole genome shotgun (WGS) entry which is preliminary data.</text>
</comment>